<comment type="similarity">
    <text evidence="6">Belongs to the ABC-4 integral membrane protein family.</text>
</comment>
<dbReference type="InterPro" id="IPR050250">
    <property type="entry name" value="Macrolide_Exporter_MacB"/>
</dbReference>
<feature type="transmembrane region" description="Helical" evidence="7">
    <location>
        <begin position="493"/>
        <end position="517"/>
    </location>
</feature>
<feature type="domain" description="ABC3 transporter permease C-terminal" evidence="8">
    <location>
        <begin position="404"/>
        <end position="525"/>
    </location>
</feature>
<dbReference type="GO" id="GO:0005886">
    <property type="term" value="C:plasma membrane"/>
    <property type="evidence" value="ECO:0007669"/>
    <property type="project" value="UniProtKB-SubCell"/>
</dbReference>
<keyword evidence="5 7" id="KW-0472">Membrane</keyword>
<evidence type="ECO:0000256" key="6">
    <source>
        <dbReference type="ARBA" id="ARBA00038076"/>
    </source>
</evidence>
<dbReference type="RefSeq" id="WP_100254305.1">
    <property type="nucleotide sequence ID" value="NZ_CP024870.1"/>
</dbReference>
<keyword evidence="4 7" id="KW-1133">Transmembrane helix</keyword>
<dbReference type="InterPro" id="IPR003838">
    <property type="entry name" value="ABC3_permease_C"/>
</dbReference>
<evidence type="ECO:0000256" key="1">
    <source>
        <dbReference type="ARBA" id="ARBA00004651"/>
    </source>
</evidence>
<gene>
    <name evidence="9" type="ORF">SCLAR_v1c04170</name>
</gene>
<dbReference type="Proteomes" id="UP000231179">
    <property type="component" value="Chromosome"/>
</dbReference>
<evidence type="ECO:0000259" key="8">
    <source>
        <dbReference type="Pfam" id="PF02687"/>
    </source>
</evidence>
<dbReference type="EMBL" id="CP024870">
    <property type="protein sequence ID" value="ATX70741.1"/>
    <property type="molecule type" value="Genomic_DNA"/>
</dbReference>
<evidence type="ECO:0000256" key="2">
    <source>
        <dbReference type="ARBA" id="ARBA00022475"/>
    </source>
</evidence>
<dbReference type="PANTHER" id="PTHR30572">
    <property type="entry name" value="MEMBRANE COMPONENT OF TRANSPORTER-RELATED"/>
    <property type="match status" value="1"/>
</dbReference>
<keyword evidence="10" id="KW-1185">Reference proteome</keyword>
<evidence type="ECO:0000256" key="4">
    <source>
        <dbReference type="ARBA" id="ARBA00022989"/>
    </source>
</evidence>
<keyword evidence="2" id="KW-1003">Cell membrane</keyword>
<feature type="transmembrane region" description="Helical" evidence="7">
    <location>
        <begin position="20"/>
        <end position="39"/>
    </location>
</feature>
<accession>A0A2K8KKG6</accession>
<protein>
    <submittedName>
        <fullName evidence="9">ABC transporter permease</fullName>
    </submittedName>
</protein>
<evidence type="ECO:0000256" key="7">
    <source>
        <dbReference type="SAM" id="Phobius"/>
    </source>
</evidence>
<keyword evidence="3 7" id="KW-0812">Transmembrane</keyword>
<name>A0A2K8KKG6_9MOLU</name>
<evidence type="ECO:0000256" key="3">
    <source>
        <dbReference type="ARBA" id="ARBA00022692"/>
    </source>
</evidence>
<reference evidence="9 10" key="1">
    <citation type="submission" date="2017-11" db="EMBL/GenBank/DDBJ databases">
        <title>Complete genome sequence of Spiroplasma clarkii CN-5 (DSM 19994).</title>
        <authorList>
            <person name="Tsai Y.-M."/>
            <person name="Chang A."/>
            <person name="Lo W.-S."/>
            <person name="Kuo C.-H."/>
        </authorList>
    </citation>
    <scope>NUCLEOTIDE SEQUENCE [LARGE SCALE GENOMIC DNA]</scope>
    <source>
        <strain evidence="9 10">CN-5</strain>
    </source>
</reference>
<feature type="domain" description="ABC3 transporter permease C-terminal" evidence="8">
    <location>
        <begin position="1243"/>
        <end position="1357"/>
    </location>
</feature>
<feature type="transmembrane region" description="Helical" evidence="7">
    <location>
        <begin position="449"/>
        <end position="473"/>
    </location>
</feature>
<organism evidence="9 10">
    <name type="scientific">Spiroplasma clarkii</name>
    <dbReference type="NCBI Taxonomy" id="2139"/>
    <lineage>
        <taxon>Bacteria</taxon>
        <taxon>Bacillati</taxon>
        <taxon>Mycoplasmatota</taxon>
        <taxon>Mollicutes</taxon>
        <taxon>Entomoplasmatales</taxon>
        <taxon>Spiroplasmataceae</taxon>
        <taxon>Spiroplasma</taxon>
    </lineage>
</organism>
<dbReference type="GO" id="GO:0022857">
    <property type="term" value="F:transmembrane transporter activity"/>
    <property type="evidence" value="ECO:0007669"/>
    <property type="project" value="TreeGrafter"/>
</dbReference>
<feature type="transmembrane region" description="Helical" evidence="7">
    <location>
        <begin position="1322"/>
        <end position="1345"/>
    </location>
</feature>
<evidence type="ECO:0000256" key="5">
    <source>
        <dbReference type="ARBA" id="ARBA00023136"/>
    </source>
</evidence>
<feature type="transmembrane region" description="Helical" evidence="7">
    <location>
        <begin position="566"/>
        <end position="588"/>
    </location>
</feature>
<sequence>MKKQKLFFKNMFKNIIKNQLQLVMVILLMFLSVFVFTLTDSSSQRLTKSRDDFALKSNLHDAVIKFEGSTYNFMETDEFRTITNTELRNEIVLNYLKNSLAKSNSDLKFDFDRTEARNFALSSGKTLKTISLDPDKAVDSFVVSVGMSLATWKEYENSLNDLTRRWVYVSETFAKANDIQINDVIRVNDDAFGTSVKVKDSEKFAVDLTDYENQDINSWITNSLYSSMNWFQVVGYGASANFMAPIIDYTSPLPNNVNEGLVYVNPKNFGWQKNYLEASFSNEIVTKMQEVIDDIKNYKVFNNNTETQALETLRAVSNQDKEVYYSIKFLNDKLNIDQAATQLNDLLTDLNKAQTVGLTSNYKPASDSFGKLVYSINDGDYDYKLRTSMFPMIVLYFRLIMYVSTVVIVLIGVWILIIILKNNIQKTFGQNGVLISLGYKKRELILSNLLYPIFISVIGGIAGYLLALPFQLFVTNIFANFFTINFADPDFSLIGLGTMVFGLFGLLLGITLLTYWIMFSKYSTLQMINYENITTTSNFKIKFKKLLTKRKNFDSRFKGAILSSSISKFVSITSVMLVSSLIVAVGVISPDMLNNYAKYMYIDNEFDNQIEYQTPMYNAPTTFYKTYNPDSGAVLPTASSSKLLEMYLANEISANVYAPKDDIGTLTDLNYKNLNKDFLTNLNLNLDVSGEGLDSAILKGTIISSVWSDYKTYKLDQYTNKQKFLDVIKDEQSLKERLEDIENLRVFYLKYRNTIGLDIRRSEFFKGAQQFDSGNTDLVSNTELADMGIDGANAQPILAKSGRIQKDSIYEKSFYDDLDSGSETWYIFTARDAAALYNWARAFFMDNLQQGFLQGIYVSSPESMRRIMSESFVDDSKQFNALFNVIPYSVVTDDLGVYLDAAVKNVAFKIYGIEADNKTQLLLNNKGTDLKQKLFANKDNIVINSALAKMLKLKVGDEVDIEHFYQALANAGNEIDPYSWNAAELSAKSADGSTNQQELYSRSLLNSQDKGWKNSTIATDRFVYNTEIDTTSETLTKPTVMSEVVNTGDVGKVTASTNKTYKVVGISRQFGTPKAWIQNSVAKTISGYEKSQAVLFQVFLKEWENPKDYNSGANSSLLTEFVNRNKSWQTNDPTQSANKYQEFLNWTNENAEHGKILKLFTNEYPIFNYKSSQNNEFNDISKGVSASQEFGDFSSYGLNGGTSNSQSITGYQMAAINNAIKIDLALQIQTRVINNIKIIVYYVIATLLFLCLIIITLIVNLVIVKYQKIIAVMKVLGYKDSYILKIFVGMYLPIVVVTTILGFILGVVVMSLVTTNMTSSGIVLPLFIFTWWYPIATLLIVWIIYTSSSITSWEILKRIRLLIAVQES</sequence>
<proteinExistence type="inferred from homology"/>
<dbReference type="PANTHER" id="PTHR30572:SF4">
    <property type="entry name" value="ABC TRANSPORTER PERMEASE YTRF"/>
    <property type="match status" value="1"/>
</dbReference>
<dbReference type="Pfam" id="PF02687">
    <property type="entry name" value="FtsX"/>
    <property type="match status" value="2"/>
</dbReference>
<comment type="subcellular location">
    <subcellularLocation>
        <location evidence="1">Cell membrane</location>
        <topology evidence="1">Multi-pass membrane protein</topology>
    </subcellularLocation>
</comment>
<evidence type="ECO:0000313" key="10">
    <source>
        <dbReference type="Proteomes" id="UP000231179"/>
    </source>
</evidence>
<feature type="transmembrane region" description="Helical" evidence="7">
    <location>
        <begin position="1239"/>
        <end position="1263"/>
    </location>
</feature>
<feature type="transmembrane region" description="Helical" evidence="7">
    <location>
        <begin position="395"/>
        <end position="420"/>
    </location>
</feature>
<evidence type="ECO:0000313" key="9">
    <source>
        <dbReference type="EMBL" id="ATX70741.1"/>
    </source>
</evidence>
<feature type="transmembrane region" description="Helical" evidence="7">
    <location>
        <begin position="1284"/>
        <end position="1310"/>
    </location>
</feature>